<dbReference type="EMBL" id="JACHHQ010000008">
    <property type="protein sequence ID" value="MBB5201812.1"/>
    <property type="molecule type" value="Genomic_DNA"/>
</dbReference>
<reference evidence="2 3" key="1">
    <citation type="submission" date="2020-08" db="EMBL/GenBank/DDBJ databases">
        <title>Genomic Encyclopedia of Type Strains, Phase IV (KMG-IV): sequencing the most valuable type-strain genomes for metagenomic binning, comparative biology and taxonomic classification.</title>
        <authorList>
            <person name="Goeker M."/>
        </authorList>
    </citation>
    <scope>NUCLEOTIDE SEQUENCE [LARGE SCALE GENOMIC DNA]</scope>
    <source>
        <strain evidence="2 3">DSM 23240</strain>
    </source>
</reference>
<dbReference type="InterPro" id="IPR052898">
    <property type="entry name" value="ACAD10-like"/>
</dbReference>
<evidence type="ECO:0000313" key="3">
    <source>
        <dbReference type="Proteomes" id="UP000571084"/>
    </source>
</evidence>
<organism evidence="2 3">
    <name type="scientific">Glaciimonas immobilis</name>
    <dbReference type="NCBI Taxonomy" id="728004"/>
    <lineage>
        <taxon>Bacteria</taxon>
        <taxon>Pseudomonadati</taxon>
        <taxon>Pseudomonadota</taxon>
        <taxon>Betaproteobacteria</taxon>
        <taxon>Burkholderiales</taxon>
        <taxon>Oxalobacteraceae</taxon>
        <taxon>Glaciimonas</taxon>
    </lineage>
</organism>
<dbReference type="Gene3D" id="3.90.1200.10">
    <property type="match status" value="1"/>
</dbReference>
<dbReference type="Pfam" id="PF01636">
    <property type="entry name" value="APH"/>
    <property type="match status" value="1"/>
</dbReference>
<protein>
    <submittedName>
        <fullName evidence="2">Acyl-CoA dehydrogenase</fullName>
        <ecNumber evidence="2">1.3.8.7</ecNumber>
    </submittedName>
</protein>
<dbReference type="RefSeq" id="WP_168057183.1">
    <property type="nucleotide sequence ID" value="NZ_JAAOZT010000017.1"/>
</dbReference>
<evidence type="ECO:0000259" key="1">
    <source>
        <dbReference type="Pfam" id="PF01636"/>
    </source>
</evidence>
<comment type="caution">
    <text evidence="2">The sequence shown here is derived from an EMBL/GenBank/DDBJ whole genome shotgun (WGS) entry which is preliminary data.</text>
</comment>
<sequence length="345" mass="38373">MNIRSVSLPMEALAHYLQAQGLSGDGPLNASPLTGGQSNPTFRLSTGARHYVLRKKPPGQLIASAHAIDREYRVMKALRGTDVPVPHMYLYCEDESIVGTPFYLMEFLDGRVLVDQSLPGMAPAERGTIYREMSRVIAALHSVDQEAVGLASYGKPGNYFARQITRWSRQCRESTLPVNDAMQKLMDWLPDNIPQGDETTLVHGDYRLDNLVFHPTESRVIGVLDWELSTLGHPLADLSYQCMSWRISPTLWRGIAGLDLAALGIPKEEEYVAMYTEATGRDPAEHWDFYLAYNLFRMAAILHGIAQRAADGNAAAHDAVETGRKAAPLAELGWESAQRYEASRR</sequence>
<dbReference type="Gene3D" id="3.30.200.20">
    <property type="entry name" value="Phosphorylase Kinase, domain 1"/>
    <property type="match status" value="1"/>
</dbReference>
<feature type="domain" description="Aminoglycoside phosphotransferase" evidence="1">
    <location>
        <begin position="31"/>
        <end position="249"/>
    </location>
</feature>
<dbReference type="PANTHER" id="PTHR47829">
    <property type="entry name" value="HYDROLASE, PUTATIVE (AFU_ORTHOLOGUE AFUA_1G12880)-RELATED"/>
    <property type="match status" value="1"/>
</dbReference>
<name>A0A840RX87_9BURK</name>
<dbReference type="CDD" id="cd05154">
    <property type="entry name" value="ACAD10_11_N-like"/>
    <property type="match status" value="1"/>
</dbReference>
<dbReference type="InterPro" id="IPR041726">
    <property type="entry name" value="ACAD10_11_N"/>
</dbReference>
<gene>
    <name evidence="2" type="ORF">HNR39_003670</name>
</gene>
<dbReference type="InterPro" id="IPR011009">
    <property type="entry name" value="Kinase-like_dom_sf"/>
</dbReference>
<evidence type="ECO:0000313" key="2">
    <source>
        <dbReference type="EMBL" id="MBB5201812.1"/>
    </source>
</evidence>
<proteinExistence type="predicted"/>
<dbReference type="PANTHER" id="PTHR47829:SF3">
    <property type="entry name" value="AMINOGLYCOSIDE PHOSPHOTRANSFERASE DOMAIN-CONTAINING PROTEIN"/>
    <property type="match status" value="1"/>
</dbReference>
<accession>A0A840RX87</accession>
<dbReference type="SUPFAM" id="SSF56112">
    <property type="entry name" value="Protein kinase-like (PK-like)"/>
    <property type="match status" value="1"/>
</dbReference>
<dbReference type="EC" id="1.3.8.7" evidence="2"/>
<dbReference type="Proteomes" id="UP000571084">
    <property type="component" value="Unassembled WGS sequence"/>
</dbReference>
<keyword evidence="3" id="KW-1185">Reference proteome</keyword>
<keyword evidence="2" id="KW-0560">Oxidoreductase</keyword>
<dbReference type="AlphaFoldDB" id="A0A840RX87"/>
<dbReference type="InterPro" id="IPR002575">
    <property type="entry name" value="Aminoglycoside_PTrfase"/>
</dbReference>
<dbReference type="GO" id="GO:0070991">
    <property type="term" value="F:medium-chain fatty acyl-CoA dehydrogenase activity"/>
    <property type="evidence" value="ECO:0007669"/>
    <property type="project" value="UniProtKB-EC"/>
</dbReference>